<dbReference type="AlphaFoldDB" id="A0AAV6LN23"/>
<evidence type="ECO:0000313" key="3">
    <source>
        <dbReference type="EMBL" id="KAG5565769.1"/>
    </source>
</evidence>
<keyword evidence="4" id="KW-1185">Reference proteome</keyword>
<comment type="caution">
    <text evidence="3">The sequence shown here is derived from an EMBL/GenBank/DDBJ whole genome shotgun (WGS) entry which is preliminary data.</text>
</comment>
<dbReference type="GO" id="GO:0042138">
    <property type="term" value="P:meiotic DNA double-strand break formation"/>
    <property type="evidence" value="ECO:0007669"/>
    <property type="project" value="TreeGrafter"/>
</dbReference>
<dbReference type="GO" id="GO:0009556">
    <property type="term" value="P:microsporogenesis"/>
    <property type="evidence" value="ECO:0007669"/>
    <property type="project" value="TreeGrafter"/>
</dbReference>
<gene>
    <name evidence="3" type="ORF">RHGRI_001627</name>
</gene>
<accession>A0AAV6LN23</accession>
<dbReference type="GO" id="GO:0005634">
    <property type="term" value="C:nucleus"/>
    <property type="evidence" value="ECO:0007669"/>
    <property type="project" value="TreeGrafter"/>
</dbReference>
<name>A0AAV6LN23_9ERIC</name>
<proteinExistence type="predicted"/>
<keyword evidence="2" id="KW-1133">Transmembrane helix</keyword>
<reference evidence="3" key="1">
    <citation type="submission" date="2020-08" db="EMBL/GenBank/DDBJ databases">
        <title>Plant Genome Project.</title>
        <authorList>
            <person name="Zhang R.-G."/>
        </authorList>
    </citation>
    <scope>NUCLEOTIDE SEQUENCE</scope>
    <source>
        <strain evidence="3">WSP0</strain>
        <tissue evidence="3">Leaf</tissue>
    </source>
</reference>
<feature type="compositionally biased region" description="Polar residues" evidence="1">
    <location>
        <begin position="1"/>
        <end position="19"/>
    </location>
</feature>
<evidence type="ECO:0000256" key="1">
    <source>
        <dbReference type="SAM" id="MobiDB-lite"/>
    </source>
</evidence>
<dbReference type="GO" id="GO:0009553">
    <property type="term" value="P:embryo sac development"/>
    <property type="evidence" value="ECO:0007669"/>
    <property type="project" value="TreeGrafter"/>
</dbReference>
<dbReference type="PANTHER" id="PTHR37695:SF1">
    <property type="entry name" value="RECOMBINATION INITIATION DEFECTS 3-RELATED"/>
    <property type="match status" value="1"/>
</dbReference>
<keyword evidence="2" id="KW-0472">Membrane</keyword>
<dbReference type="PANTHER" id="PTHR37695">
    <property type="entry name" value="RECOMBINATION INITIATION DEFECTS 3-RELATED"/>
    <property type="match status" value="1"/>
</dbReference>
<dbReference type="EMBL" id="JACTNZ010000001">
    <property type="protein sequence ID" value="KAG5565769.1"/>
    <property type="molecule type" value="Genomic_DNA"/>
</dbReference>
<feature type="transmembrane region" description="Helical" evidence="2">
    <location>
        <begin position="234"/>
        <end position="255"/>
    </location>
</feature>
<keyword evidence="2" id="KW-0812">Transmembrane</keyword>
<feature type="region of interest" description="Disordered" evidence="1">
    <location>
        <begin position="1"/>
        <end position="27"/>
    </location>
</feature>
<dbReference type="InterPro" id="IPR034546">
    <property type="entry name" value="PAIR1"/>
</dbReference>
<sequence length="295" mass="32951">MQVSRSSSNLMRKWNSSSVLDHRSQTSEELERRIGMMETSLNRFGTIMDSVQSDIMQVNKGTKEALMEIEDVRQKLIANGNLLQAKGQEDIKTNLAGGIKSLSDQVSQDTDGEKLKEISSFILTLPEQIDVYLQKMQSELCNKLTQEIQAMVCSLKVPNQNHLTPAILLEEEREWRIPIESDEEIDGGFSCLLEGKETGKGCVCTSHEAFTKGLFFEVPPDFSLLSESLAIGSYLNLCGALLHLLLLFRAVIWTAAAVDGCVRNGRLLLQLAASVLHWCILYQLIMGSVIEWIQV</sequence>
<protein>
    <submittedName>
        <fullName evidence="3">Uncharacterized protein</fullName>
    </submittedName>
</protein>
<evidence type="ECO:0000256" key="2">
    <source>
        <dbReference type="SAM" id="Phobius"/>
    </source>
</evidence>
<dbReference type="Proteomes" id="UP000823749">
    <property type="component" value="Chromosome 1"/>
</dbReference>
<dbReference type="GO" id="GO:0070192">
    <property type="term" value="P:chromosome organization involved in meiotic cell cycle"/>
    <property type="evidence" value="ECO:0007669"/>
    <property type="project" value="InterPro"/>
</dbReference>
<evidence type="ECO:0000313" key="4">
    <source>
        <dbReference type="Proteomes" id="UP000823749"/>
    </source>
</evidence>
<feature type="transmembrane region" description="Helical" evidence="2">
    <location>
        <begin position="267"/>
        <end position="285"/>
    </location>
</feature>
<organism evidence="3 4">
    <name type="scientific">Rhododendron griersonianum</name>
    <dbReference type="NCBI Taxonomy" id="479676"/>
    <lineage>
        <taxon>Eukaryota</taxon>
        <taxon>Viridiplantae</taxon>
        <taxon>Streptophyta</taxon>
        <taxon>Embryophyta</taxon>
        <taxon>Tracheophyta</taxon>
        <taxon>Spermatophyta</taxon>
        <taxon>Magnoliopsida</taxon>
        <taxon>eudicotyledons</taxon>
        <taxon>Gunneridae</taxon>
        <taxon>Pentapetalae</taxon>
        <taxon>asterids</taxon>
        <taxon>Ericales</taxon>
        <taxon>Ericaceae</taxon>
        <taxon>Ericoideae</taxon>
        <taxon>Rhodoreae</taxon>
        <taxon>Rhododendron</taxon>
    </lineage>
</organism>